<gene>
    <name evidence="2" type="ORF">EV140_2240</name>
</gene>
<dbReference type="InterPro" id="IPR036837">
    <property type="entry name" value="Cation_efflux_CTD_sf"/>
</dbReference>
<evidence type="ECO:0000256" key="1">
    <source>
        <dbReference type="SAM" id="MobiDB-lite"/>
    </source>
</evidence>
<evidence type="ECO:0000313" key="3">
    <source>
        <dbReference type="Proteomes" id="UP000292408"/>
    </source>
</evidence>
<protein>
    <submittedName>
        <fullName evidence="2">Uncharacterized protein</fullName>
    </submittedName>
</protein>
<sequence length="123" mass="12793">MTDHDGRETTTETTTAATGSSARPVDPDQAMAIREVLVGTAGVQSVGEVVVHRLEKGDVLVTATLGFGRRTPVADIVAVLSEVKAGIRVALPDARTIVLEPEVAAPRADVDPPTDTIIIRGAD</sequence>
<reference evidence="2 3" key="1">
    <citation type="journal article" date="2015" name="Stand. Genomic Sci.">
        <title>Genomic Encyclopedia of Bacterial and Archaeal Type Strains, Phase III: the genomes of soil and plant-associated and newly described type strains.</title>
        <authorList>
            <person name="Whitman W.B."/>
            <person name="Woyke T."/>
            <person name="Klenk H.P."/>
            <person name="Zhou Y."/>
            <person name="Lilburn T.G."/>
            <person name="Beck B.J."/>
            <person name="De Vos P."/>
            <person name="Vandamme P."/>
            <person name="Eisen J.A."/>
            <person name="Garrity G."/>
            <person name="Hugenholtz P."/>
            <person name="Kyrpides N.C."/>
        </authorList>
    </citation>
    <scope>NUCLEOTIDE SEQUENCE [LARGE SCALE GENOMIC DNA]</scope>
    <source>
        <strain evidence="2 3">AC4r</strain>
    </source>
</reference>
<dbReference type="AlphaFoldDB" id="A0A4Q7TG27"/>
<evidence type="ECO:0000313" key="2">
    <source>
        <dbReference type="EMBL" id="RZT58470.1"/>
    </source>
</evidence>
<feature type="region of interest" description="Disordered" evidence="1">
    <location>
        <begin position="1"/>
        <end position="28"/>
    </location>
</feature>
<name>A0A4Q7TG27_9MICO</name>
<comment type="caution">
    <text evidence="2">The sequence shown here is derived from an EMBL/GenBank/DDBJ whole genome shotgun (WGS) entry which is preliminary data.</text>
</comment>
<dbReference type="RefSeq" id="WP_130283886.1">
    <property type="nucleotide sequence ID" value="NZ_SGXT01000017.1"/>
</dbReference>
<dbReference type="OrthoDB" id="9806522at2"/>
<dbReference type="EMBL" id="SGXT01000017">
    <property type="protein sequence ID" value="RZT58470.1"/>
    <property type="molecule type" value="Genomic_DNA"/>
</dbReference>
<keyword evidence="3" id="KW-1185">Reference proteome</keyword>
<accession>A0A4Q7TG27</accession>
<organism evidence="2 3">
    <name type="scientific">Microcella alkaliphila</name>
    <dbReference type="NCBI Taxonomy" id="279828"/>
    <lineage>
        <taxon>Bacteria</taxon>
        <taxon>Bacillati</taxon>
        <taxon>Actinomycetota</taxon>
        <taxon>Actinomycetes</taxon>
        <taxon>Micrococcales</taxon>
        <taxon>Microbacteriaceae</taxon>
        <taxon>Microcella</taxon>
    </lineage>
</organism>
<dbReference type="SUPFAM" id="SSF160240">
    <property type="entry name" value="Cation efflux protein cytoplasmic domain-like"/>
    <property type="match status" value="1"/>
</dbReference>
<proteinExistence type="predicted"/>
<feature type="compositionally biased region" description="Basic and acidic residues" evidence="1">
    <location>
        <begin position="1"/>
        <end position="10"/>
    </location>
</feature>
<dbReference type="Proteomes" id="UP000292408">
    <property type="component" value="Unassembled WGS sequence"/>
</dbReference>